<reference evidence="1 2" key="1">
    <citation type="submission" date="2015-09" db="EMBL/GenBank/DDBJ databases">
        <authorList>
            <consortium name="Pathogen Informatics"/>
        </authorList>
    </citation>
    <scope>NUCLEOTIDE SEQUENCE [LARGE SCALE GENOMIC DNA]</scope>
    <source>
        <strain evidence="1 2">2789STDY5608838</strain>
    </source>
</reference>
<dbReference type="AlphaFoldDB" id="A0A173X816"/>
<protein>
    <submittedName>
        <fullName evidence="1">Protein of uncharacterized function (DUF3791)</fullName>
    </submittedName>
</protein>
<gene>
    <name evidence="1" type="ORF">ERS852395_00495</name>
</gene>
<dbReference type="Proteomes" id="UP000095447">
    <property type="component" value="Unassembled WGS sequence"/>
</dbReference>
<name>A0A173X816_9FIRM</name>
<organism evidence="1 2">
    <name type="scientific">Blautia obeum</name>
    <dbReference type="NCBI Taxonomy" id="40520"/>
    <lineage>
        <taxon>Bacteria</taxon>
        <taxon>Bacillati</taxon>
        <taxon>Bacillota</taxon>
        <taxon>Clostridia</taxon>
        <taxon>Lachnospirales</taxon>
        <taxon>Lachnospiraceae</taxon>
        <taxon>Blautia</taxon>
    </lineage>
</organism>
<evidence type="ECO:0000313" key="1">
    <source>
        <dbReference type="EMBL" id="CUN47929.1"/>
    </source>
</evidence>
<evidence type="ECO:0000313" key="2">
    <source>
        <dbReference type="Proteomes" id="UP000095447"/>
    </source>
</evidence>
<dbReference type="EMBL" id="CYZA01000001">
    <property type="protein sequence ID" value="CUN47929.1"/>
    <property type="molecule type" value="Genomic_DNA"/>
</dbReference>
<sequence>MMADEKIKNSNELEFAVFCIENVAAKLGVDTERVYQAFTQKDDILNGYIVPEYKVLHTQSREYIVDDLLDVMKERNVEITHSNKNDQNEHSSAMTANPILLQKKYSRVIECFAKQHGLSLDAALDFFYRSEVYQLIRDGVSDMHCMSDAYLADELEQEYSQNIE</sequence>
<dbReference type="InterPro" id="IPR024269">
    <property type="entry name" value="DUF3791"/>
</dbReference>
<proteinExistence type="predicted"/>
<accession>A0A173X816</accession>
<dbReference type="Pfam" id="PF12668">
    <property type="entry name" value="DUF3791"/>
    <property type="match status" value="1"/>
</dbReference>